<keyword evidence="4" id="KW-0175">Coiled coil</keyword>
<keyword evidence="2" id="KW-0963">Cytoplasm</keyword>
<dbReference type="Proteomes" id="UP000006310">
    <property type="component" value="Chromosome 5"/>
</dbReference>
<comment type="subcellular location">
    <subcellularLocation>
        <location evidence="1">Cytoplasm</location>
    </subcellularLocation>
</comment>
<evidence type="ECO:0000256" key="2">
    <source>
        <dbReference type="ARBA" id="ARBA00022490"/>
    </source>
</evidence>
<dbReference type="InterPro" id="IPR058871">
    <property type="entry name" value="Zuotin_N"/>
</dbReference>
<dbReference type="PROSITE" id="PS50076">
    <property type="entry name" value="DNAJ_2"/>
    <property type="match status" value="1"/>
</dbReference>
<reference evidence="6 7" key="1">
    <citation type="journal article" date="2011" name="Proc. Natl. Acad. Sci. U.S.A.">
        <title>Evolutionary erosion of yeast sex chromosomes by mating-type switching accidents.</title>
        <authorList>
            <person name="Gordon J.L."/>
            <person name="Armisen D."/>
            <person name="Proux-Wera E."/>
            <person name="Oheigeartaigh S.S."/>
            <person name="Byrne K.P."/>
            <person name="Wolfe K.H."/>
        </authorList>
    </citation>
    <scope>NUCLEOTIDE SEQUENCE [LARGE SCALE GENOMIC DNA]</scope>
    <source>
        <strain evidence="7">ATCC MYA-139 / BCRC 22969 / CBS 8797 / CCRC 22969 / KCTC 17520 / NBRC 10181 / NCYC 3082</strain>
    </source>
</reference>
<dbReference type="OrthoDB" id="1690618at2759"/>
<dbReference type="CDD" id="cd06257">
    <property type="entry name" value="DnaJ"/>
    <property type="match status" value="1"/>
</dbReference>
<dbReference type="STRING" id="1071383.J7RLI0"/>
<keyword evidence="3" id="KW-0143">Chaperone</keyword>
<accession>J7RLI0</accession>
<dbReference type="Pfam" id="PF00226">
    <property type="entry name" value="DnaJ"/>
    <property type="match status" value="1"/>
</dbReference>
<dbReference type="CDD" id="cd23953">
    <property type="entry name" value="zuotin_NTD"/>
    <property type="match status" value="1"/>
</dbReference>
<proteinExistence type="predicted"/>
<dbReference type="GO" id="GO:0051083">
    <property type="term" value="P:'de novo' cotranslational protein folding"/>
    <property type="evidence" value="ECO:0007669"/>
    <property type="project" value="EnsemblFungi"/>
</dbReference>
<dbReference type="InterPro" id="IPR001623">
    <property type="entry name" value="DnaJ_domain"/>
</dbReference>
<dbReference type="PANTHER" id="PTHR43999">
    <property type="entry name" value="DNAJ HOMOLOG SUBFAMILY C MEMBER 2"/>
    <property type="match status" value="1"/>
</dbReference>
<dbReference type="AlphaFoldDB" id="J7RLI0"/>
<evidence type="ECO:0000256" key="1">
    <source>
        <dbReference type="ARBA" id="ARBA00004496"/>
    </source>
</evidence>
<dbReference type="GO" id="GO:0003713">
    <property type="term" value="F:transcription coactivator activity"/>
    <property type="evidence" value="ECO:0007669"/>
    <property type="project" value="EnsemblFungi"/>
</dbReference>
<dbReference type="GO" id="GO:0005730">
    <property type="term" value="C:nucleolus"/>
    <property type="evidence" value="ECO:0007669"/>
    <property type="project" value="EnsemblFungi"/>
</dbReference>
<evidence type="ECO:0000256" key="3">
    <source>
        <dbReference type="ARBA" id="ARBA00023186"/>
    </source>
</evidence>
<dbReference type="KEGG" id="kng:KNAG_0E01220"/>
<gene>
    <name evidence="6" type="primary">KNAG0E01220</name>
    <name evidence="6" type="ordered locus">KNAG_0E01220</name>
</gene>
<dbReference type="SUPFAM" id="SSF46565">
    <property type="entry name" value="Chaperone J-domain"/>
    <property type="match status" value="1"/>
</dbReference>
<organism evidence="6 7">
    <name type="scientific">Huiozyma naganishii (strain ATCC MYA-139 / BCRC 22969 / CBS 8797 / KCTC 17520 / NBRC 10181 / NCYC 3082 / Yp74L-3)</name>
    <name type="common">Yeast</name>
    <name type="synonym">Kazachstania naganishii</name>
    <dbReference type="NCBI Taxonomy" id="1071383"/>
    <lineage>
        <taxon>Eukaryota</taxon>
        <taxon>Fungi</taxon>
        <taxon>Dikarya</taxon>
        <taxon>Ascomycota</taxon>
        <taxon>Saccharomycotina</taxon>
        <taxon>Saccharomycetes</taxon>
        <taxon>Saccharomycetales</taxon>
        <taxon>Saccharomycetaceae</taxon>
        <taxon>Huiozyma</taxon>
    </lineage>
</organism>
<dbReference type="GO" id="GO:0006452">
    <property type="term" value="P:translational frameshifting"/>
    <property type="evidence" value="ECO:0007669"/>
    <property type="project" value="EnsemblFungi"/>
</dbReference>
<dbReference type="GO" id="GO:0006450">
    <property type="term" value="P:regulation of translational fidelity"/>
    <property type="evidence" value="ECO:0007669"/>
    <property type="project" value="EnsemblFungi"/>
</dbReference>
<dbReference type="eggNOG" id="KOG0724">
    <property type="taxonomic scope" value="Eukaryota"/>
</dbReference>
<evidence type="ECO:0000313" key="6">
    <source>
        <dbReference type="EMBL" id="CCK70388.1"/>
    </source>
</evidence>
<dbReference type="InterPro" id="IPR036869">
    <property type="entry name" value="J_dom_sf"/>
</dbReference>
<dbReference type="GO" id="GO:0101031">
    <property type="term" value="C:protein folding chaperone complex"/>
    <property type="evidence" value="ECO:0007669"/>
    <property type="project" value="EnsemblFungi"/>
</dbReference>
<dbReference type="InterPro" id="IPR018253">
    <property type="entry name" value="DnaJ_domain_CS"/>
</dbReference>
<dbReference type="RefSeq" id="XP_022464634.1">
    <property type="nucleotide sequence ID" value="XM_022608104.1"/>
</dbReference>
<protein>
    <recommendedName>
        <fullName evidence="5">J domain-containing protein</fullName>
    </recommendedName>
</protein>
<dbReference type="InterPro" id="IPR054076">
    <property type="entry name" value="ZUO1-like_ZHD"/>
</dbReference>
<sequence>MLSLPALKEDITVSVVAGAQLTAAERRPLEPVGRHFLQHATRTLRNHTWSEFEKIQAAENVQAVDGAGAADPDELLFDTELADETLLEHDARDWKTADLYAAMGLSQLRYRATDVQIVKAHRKQVVKYHPDKQSAAGAAENDAFFKIIQKAFETLTDRTKRMQYDSCDFVADVEPPVGKPGAAGYDFFEAWAPVFASEARFSKKQPVPELGDDSADQKTVEAFYGFWHRFDSWRTFEFLDEDVPDDSSNRDHKRYIERKNKAARDKKKTADNARLVKLVERAMNEDPRIRRFKEEAKKLKEQKKWDREAGARAEAAAKEAAEREAAEKAALEAEQAAAAKMDKKKLKEAAKAAKKKNKRALRNAGKDNEYFGDAAADHDAVDAQIALIVDTLSDDQLAETVAAVKQDAKQALQTAAKNAVDTKQLTAALVSYFI</sequence>
<evidence type="ECO:0000259" key="5">
    <source>
        <dbReference type="PROSITE" id="PS50076"/>
    </source>
</evidence>
<feature type="domain" description="J" evidence="5">
    <location>
        <begin position="98"/>
        <end position="168"/>
    </location>
</feature>
<dbReference type="Pfam" id="PF16717">
    <property type="entry name" value="RAC_head"/>
    <property type="match status" value="1"/>
</dbReference>
<dbReference type="HOGENOM" id="CLU_019916_1_0_1"/>
<dbReference type="Pfam" id="PF26185">
    <property type="entry name" value="Zuotin_N"/>
    <property type="match status" value="1"/>
</dbReference>
<dbReference type="Pfam" id="PF21884">
    <property type="entry name" value="ZUO1-like_ZHD"/>
    <property type="match status" value="1"/>
</dbReference>
<dbReference type="GO" id="GO:0043022">
    <property type="term" value="F:ribosome binding"/>
    <property type="evidence" value="ECO:0007669"/>
    <property type="project" value="EnsemblFungi"/>
</dbReference>
<dbReference type="OMA" id="RNHTWSE"/>
<dbReference type="InterPro" id="IPR032003">
    <property type="entry name" value="RAC_head"/>
</dbReference>
<dbReference type="GeneID" id="34526088"/>
<dbReference type="PANTHER" id="PTHR43999:SF1">
    <property type="entry name" value="DNAJ HOMOLOG SUBFAMILY C MEMBER 2"/>
    <property type="match status" value="1"/>
</dbReference>
<name>J7RLI0_HUIN7</name>
<reference evidence="7" key="2">
    <citation type="submission" date="2012-08" db="EMBL/GenBank/DDBJ databases">
        <title>Genome sequence of Kazachstania naganishii.</title>
        <authorList>
            <person name="Gordon J.L."/>
            <person name="Armisen D."/>
            <person name="Proux-Wera E."/>
            <person name="OhEigeartaigh S.S."/>
            <person name="Byrne K.P."/>
            <person name="Wolfe K.H."/>
        </authorList>
    </citation>
    <scope>NUCLEOTIDE SEQUENCE [LARGE SCALE GENOMIC DNA]</scope>
    <source>
        <strain evidence="7">ATCC MYA-139 / BCRC 22969 / CBS 8797 / CCRC 22969 / KCTC 17520 / NBRC 10181 / NCYC 3082</strain>
    </source>
</reference>
<dbReference type="GO" id="GO:0005829">
    <property type="term" value="C:cytosol"/>
    <property type="evidence" value="ECO:0007669"/>
    <property type="project" value="EnsemblFungi"/>
</dbReference>
<dbReference type="InterPro" id="IPR044634">
    <property type="entry name" value="Zuotin/DnaJC2"/>
</dbReference>
<dbReference type="PROSITE" id="PS00636">
    <property type="entry name" value="DNAJ_1"/>
    <property type="match status" value="1"/>
</dbReference>
<dbReference type="Gene3D" id="1.10.287.110">
    <property type="entry name" value="DnaJ domain"/>
    <property type="match status" value="1"/>
</dbReference>
<dbReference type="GO" id="GO:0000054">
    <property type="term" value="P:ribosomal subunit export from nucleus"/>
    <property type="evidence" value="ECO:0007669"/>
    <property type="project" value="EnsemblFungi"/>
</dbReference>
<dbReference type="InterPro" id="IPR042569">
    <property type="entry name" value="RAC_head_sf"/>
</dbReference>
<keyword evidence="7" id="KW-1185">Reference proteome</keyword>
<dbReference type="SMART" id="SM00271">
    <property type="entry name" value="DnaJ"/>
    <property type="match status" value="1"/>
</dbReference>
<evidence type="ECO:0000313" key="7">
    <source>
        <dbReference type="Proteomes" id="UP000006310"/>
    </source>
</evidence>
<dbReference type="GO" id="GO:0005840">
    <property type="term" value="C:ribosome"/>
    <property type="evidence" value="ECO:0007669"/>
    <property type="project" value="EnsemblFungi"/>
</dbReference>
<dbReference type="Gene3D" id="1.10.8.840">
    <property type="entry name" value="Ribosome-associated complex head domain"/>
    <property type="match status" value="1"/>
</dbReference>
<feature type="coiled-coil region" evidence="4">
    <location>
        <begin position="289"/>
        <end position="363"/>
    </location>
</feature>
<evidence type="ECO:0000256" key="4">
    <source>
        <dbReference type="SAM" id="Coils"/>
    </source>
</evidence>
<dbReference type="GO" id="GO:0030544">
    <property type="term" value="F:Hsp70 protein binding"/>
    <property type="evidence" value="ECO:0007669"/>
    <property type="project" value="InterPro"/>
</dbReference>
<dbReference type="GO" id="GO:0006364">
    <property type="term" value="P:rRNA processing"/>
    <property type="evidence" value="ECO:0007669"/>
    <property type="project" value="EnsemblFungi"/>
</dbReference>
<dbReference type="GO" id="GO:0035556">
    <property type="term" value="P:intracellular signal transduction"/>
    <property type="evidence" value="ECO:0007669"/>
    <property type="project" value="EnsemblFungi"/>
</dbReference>
<dbReference type="EMBL" id="HE978318">
    <property type="protein sequence ID" value="CCK70388.1"/>
    <property type="molecule type" value="Genomic_DNA"/>
</dbReference>